<dbReference type="OrthoDB" id="445556at2759"/>
<dbReference type="InterPro" id="IPR036869">
    <property type="entry name" value="J_dom_sf"/>
</dbReference>
<comment type="function">
    <text evidence="1">Required for the first step of diphthamide biosynthesis, the transfer of 3-amino-3-carboxypropyl from S-adenosyl-L-methionine to a histidine residue. Diphthamide is a post-translational modification of histidine which occurs in elongation factor 2.</text>
</comment>
<dbReference type="GO" id="GO:0046872">
    <property type="term" value="F:metal ion binding"/>
    <property type="evidence" value="ECO:0007669"/>
    <property type="project" value="UniProtKB-KW"/>
</dbReference>
<name>A0A9Q8ZEB7_CURCL</name>
<dbReference type="InterPro" id="IPR007872">
    <property type="entry name" value="DPH_MB_dom"/>
</dbReference>
<sequence>MAYTKDYYNILGLDAPGWRSAKHTSNVNNFTADLRRAYKVALLAAHPDKKSSSTKTTPAGYTIDDIKEAYTTLADPRTRAEYETWFLHHRDTLPTSSSVAAVERDKAENDFILGLEVLDLSEFECTSTKSTQAQQADEEERMQWTRACRCGAEKGFLILEEELEDAEARGEKEVLVGCEGCSLWIRVGFDVEEG</sequence>
<dbReference type="PROSITE" id="PS50076">
    <property type="entry name" value="DNAJ_2"/>
    <property type="match status" value="1"/>
</dbReference>
<evidence type="ECO:0000256" key="10">
    <source>
        <dbReference type="ARBA" id="ARBA00023004"/>
    </source>
</evidence>
<gene>
    <name evidence="14" type="ORF">yc1106_07183</name>
</gene>
<evidence type="ECO:0000256" key="6">
    <source>
        <dbReference type="ARBA" id="ARBA00021797"/>
    </source>
</evidence>
<keyword evidence="8" id="KW-0479">Metal-binding</keyword>
<dbReference type="GO" id="GO:0017183">
    <property type="term" value="P:protein histidyl modification to diphthamide"/>
    <property type="evidence" value="ECO:0007669"/>
    <property type="project" value="InterPro"/>
</dbReference>
<dbReference type="Pfam" id="PF00226">
    <property type="entry name" value="DnaJ"/>
    <property type="match status" value="1"/>
</dbReference>
<comment type="pathway">
    <text evidence="4">Protein modification; peptidyl-diphthamide biosynthesis.</text>
</comment>
<dbReference type="InterPro" id="IPR044248">
    <property type="entry name" value="DPH3/4-like"/>
</dbReference>
<evidence type="ECO:0000313" key="15">
    <source>
        <dbReference type="Proteomes" id="UP001056012"/>
    </source>
</evidence>
<evidence type="ECO:0000256" key="9">
    <source>
        <dbReference type="ARBA" id="ARBA00022833"/>
    </source>
</evidence>
<feature type="domain" description="DPH-type MB" evidence="13">
    <location>
        <begin position="114"/>
        <end position="190"/>
    </location>
</feature>
<evidence type="ECO:0000256" key="1">
    <source>
        <dbReference type="ARBA" id="ARBA00003474"/>
    </source>
</evidence>
<evidence type="ECO:0000256" key="11">
    <source>
        <dbReference type="ARBA" id="ARBA00023242"/>
    </source>
</evidence>
<keyword evidence="9" id="KW-0862">Zinc</keyword>
<dbReference type="InterPro" id="IPR036671">
    <property type="entry name" value="DPH_MB_sf"/>
</dbReference>
<comment type="subcellular location">
    <subcellularLocation>
        <location evidence="3">Cytoplasm</location>
    </subcellularLocation>
    <subcellularLocation>
        <location evidence="2">Nucleus</location>
    </subcellularLocation>
</comment>
<reference evidence="14" key="1">
    <citation type="submission" date="2021-12" db="EMBL/GenBank/DDBJ databases">
        <title>Curvularia clavata genome.</title>
        <authorList>
            <person name="Cao Y."/>
        </authorList>
    </citation>
    <scope>NUCLEOTIDE SEQUENCE</scope>
    <source>
        <strain evidence="14">Yc1106</strain>
    </source>
</reference>
<evidence type="ECO:0000256" key="8">
    <source>
        <dbReference type="ARBA" id="ARBA00022723"/>
    </source>
</evidence>
<feature type="domain" description="J" evidence="12">
    <location>
        <begin position="6"/>
        <end position="86"/>
    </location>
</feature>
<dbReference type="GO" id="GO:0005737">
    <property type="term" value="C:cytoplasm"/>
    <property type="evidence" value="ECO:0007669"/>
    <property type="project" value="UniProtKB-SubCell"/>
</dbReference>
<dbReference type="CDD" id="cd06257">
    <property type="entry name" value="DnaJ"/>
    <property type="match status" value="1"/>
</dbReference>
<comment type="similarity">
    <text evidence="5">Belongs to the DPH4 family.</text>
</comment>
<dbReference type="SUPFAM" id="SSF144217">
    <property type="entry name" value="CSL zinc finger"/>
    <property type="match status" value="1"/>
</dbReference>
<dbReference type="SUPFAM" id="SSF46565">
    <property type="entry name" value="Chaperone J-domain"/>
    <property type="match status" value="1"/>
</dbReference>
<dbReference type="Gene3D" id="3.10.660.10">
    <property type="entry name" value="DPH Zinc finger"/>
    <property type="match status" value="1"/>
</dbReference>
<keyword evidence="7" id="KW-0963">Cytoplasm</keyword>
<protein>
    <recommendedName>
        <fullName evidence="6">Diphthamide biosynthesis protein 4</fullName>
    </recommendedName>
</protein>
<dbReference type="PANTHER" id="PTHR21454">
    <property type="entry name" value="DPH3 HOMOLOG-RELATED"/>
    <property type="match status" value="1"/>
</dbReference>
<evidence type="ECO:0000256" key="7">
    <source>
        <dbReference type="ARBA" id="ARBA00022490"/>
    </source>
</evidence>
<evidence type="ECO:0000256" key="3">
    <source>
        <dbReference type="ARBA" id="ARBA00004496"/>
    </source>
</evidence>
<dbReference type="PROSITE" id="PS51074">
    <property type="entry name" value="DPH_MB"/>
    <property type="match status" value="1"/>
</dbReference>
<evidence type="ECO:0000256" key="5">
    <source>
        <dbReference type="ARBA" id="ARBA00006169"/>
    </source>
</evidence>
<keyword evidence="11" id="KW-0539">Nucleus</keyword>
<evidence type="ECO:0000313" key="14">
    <source>
        <dbReference type="EMBL" id="USP79909.1"/>
    </source>
</evidence>
<dbReference type="Proteomes" id="UP001056012">
    <property type="component" value="Chromosome 5"/>
</dbReference>
<keyword evidence="15" id="KW-1185">Reference proteome</keyword>
<evidence type="ECO:0000259" key="12">
    <source>
        <dbReference type="PROSITE" id="PS50076"/>
    </source>
</evidence>
<dbReference type="GO" id="GO:0005634">
    <property type="term" value="C:nucleus"/>
    <property type="evidence" value="ECO:0007669"/>
    <property type="project" value="UniProtKB-SubCell"/>
</dbReference>
<keyword evidence="10" id="KW-0408">Iron</keyword>
<dbReference type="PANTHER" id="PTHR21454:SF46">
    <property type="entry name" value="DIPHTHAMIDE BIOSYNTHESIS PROTEIN 4"/>
    <property type="match status" value="1"/>
</dbReference>
<organism evidence="14 15">
    <name type="scientific">Curvularia clavata</name>
    <dbReference type="NCBI Taxonomy" id="95742"/>
    <lineage>
        <taxon>Eukaryota</taxon>
        <taxon>Fungi</taxon>
        <taxon>Dikarya</taxon>
        <taxon>Ascomycota</taxon>
        <taxon>Pezizomycotina</taxon>
        <taxon>Dothideomycetes</taxon>
        <taxon>Pleosporomycetidae</taxon>
        <taxon>Pleosporales</taxon>
        <taxon>Pleosporineae</taxon>
        <taxon>Pleosporaceae</taxon>
        <taxon>Curvularia</taxon>
    </lineage>
</organism>
<accession>A0A9Q8ZEB7</accession>
<dbReference type="EMBL" id="CP089278">
    <property type="protein sequence ID" value="USP79909.1"/>
    <property type="molecule type" value="Genomic_DNA"/>
</dbReference>
<evidence type="ECO:0000256" key="4">
    <source>
        <dbReference type="ARBA" id="ARBA00005156"/>
    </source>
</evidence>
<dbReference type="InterPro" id="IPR001623">
    <property type="entry name" value="DnaJ_domain"/>
</dbReference>
<dbReference type="VEuPathDB" id="FungiDB:yc1106_07183"/>
<dbReference type="Gene3D" id="1.10.287.110">
    <property type="entry name" value="DnaJ domain"/>
    <property type="match status" value="1"/>
</dbReference>
<evidence type="ECO:0000259" key="13">
    <source>
        <dbReference type="PROSITE" id="PS51074"/>
    </source>
</evidence>
<proteinExistence type="inferred from homology"/>
<dbReference type="AlphaFoldDB" id="A0A9Q8ZEB7"/>
<dbReference type="Pfam" id="PF05207">
    <property type="entry name" value="Zn_ribbon_CSL"/>
    <property type="match status" value="1"/>
</dbReference>
<evidence type="ECO:0000256" key="2">
    <source>
        <dbReference type="ARBA" id="ARBA00004123"/>
    </source>
</evidence>